<sequence>MAGQLGCPAGPGTEDWRAGKIIEGRAAVCGSVGAGAGTEPPTWRSGAEETGTVDRTATSAARIAWAGLWCPSPPGSITAPPAGGRPRRPAPHESGGRGPGGEAHRSSGDSLTRVAAPIGPAAEDWLAGATAVGGAATCGSVGAGTEPLGGGAVQTRRAP</sequence>
<evidence type="ECO:0000256" key="1">
    <source>
        <dbReference type="SAM" id="MobiDB-lite"/>
    </source>
</evidence>
<reference evidence="2" key="1">
    <citation type="journal article" date="2022" name="bioRxiv">
        <title>Sequencing and chromosome-scale assembly of the giantPleurodeles waltlgenome.</title>
        <authorList>
            <person name="Brown T."/>
            <person name="Elewa A."/>
            <person name="Iarovenko S."/>
            <person name="Subramanian E."/>
            <person name="Araus A.J."/>
            <person name="Petzold A."/>
            <person name="Susuki M."/>
            <person name="Suzuki K.-i.T."/>
            <person name="Hayashi T."/>
            <person name="Toyoda A."/>
            <person name="Oliveira C."/>
            <person name="Osipova E."/>
            <person name="Leigh N.D."/>
            <person name="Simon A."/>
            <person name="Yun M.H."/>
        </authorList>
    </citation>
    <scope>NUCLEOTIDE SEQUENCE</scope>
    <source>
        <strain evidence="2">20211129_DDA</strain>
        <tissue evidence="2">Liver</tissue>
    </source>
</reference>
<proteinExistence type="predicted"/>
<comment type="caution">
    <text evidence="2">The sequence shown here is derived from an EMBL/GenBank/DDBJ whole genome shotgun (WGS) entry which is preliminary data.</text>
</comment>
<protein>
    <submittedName>
        <fullName evidence="2">Uncharacterized protein</fullName>
    </submittedName>
</protein>
<keyword evidence="3" id="KW-1185">Reference proteome</keyword>
<evidence type="ECO:0000313" key="3">
    <source>
        <dbReference type="Proteomes" id="UP001066276"/>
    </source>
</evidence>
<organism evidence="2 3">
    <name type="scientific">Pleurodeles waltl</name>
    <name type="common">Iberian ribbed newt</name>
    <dbReference type="NCBI Taxonomy" id="8319"/>
    <lineage>
        <taxon>Eukaryota</taxon>
        <taxon>Metazoa</taxon>
        <taxon>Chordata</taxon>
        <taxon>Craniata</taxon>
        <taxon>Vertebrata</taxon>
        <taxon>Euteleostomi</taxon>
        <taxon>Amphibia</taxon>
        <taxon>Batrachia</taxon>
        <taxon>Caudata</taxon>
        <taxon>Salamandroidea</taxon>
        <taxon>Salamandridae</taxon>
        <taxon>Pleurodelinae</taxon>
        <taxon>Pleurodeles</taxon>
    </lineage>
</organism>
<name>A0AAV7QSE4_PLEWA</name>
<feature type="region of interest" description="Disordered" evidence="1">
    <location>
        <begin position="33"/>
        <end position="55"/>
    </location>
</feature>
<evidence type="ECO:0000313" key="2">
    <source>
        <dbReference type="EMBL" id="KAJ1142316.1"/>
    </source>
</evidence>
<dbReference type="AlphaFoldDB" id="A0AAV7QSE4"/>
<feature type="region of interest" description="Disordered" evidence="1">
    <location>
        <begin position="68"/>
        <end position="117"/>
    </location>
</feature>
<dbReference type="EMBL" id="JANPWB010000010">
    <property type="protein sequence ID" value="KAJ1142316.1"/>
    <property type="molecule type" value="Genomic_DNA"/>
</dbReference>
<feature type="region of interest" description="Disordered" evidence="1">
    <location>
        <begin position="138"/>
        <end position="159"/>
    </location>
</feature>
<dbReference type="Proteomes" id="UP001066276">
    <property type="component" value="Chromosome 6"/>
</dbReference>
<accession>A0AAV7QSE4</accession>
<gene>
    <name evidence="2" type="ORF">NDU88_008642</name>
</gene>